<accession>A0A409WIK0</accession>
<proteinExistence type="predicted"/>
<feature type="compositionally biased region" description="Pro residues" evidence="1">
    <location>
        <begin position="435"/>
        <end position="445"/>
    </location>
</feature>
<keyword evidence="3" id="KW-1185">Reference proteome</keyword>
<dbReference type="EMBL" id="NHYE01005055">
    <property type="protein sequence ID" value="PPQ78337.1"/>
    <property type="molecule type" value="Genomic_DNA"/>
</dbReference>
<gene>
    <name evidence="2" type="ORF">CVT26_007703</name>
</gene>
<protein>
    <submittedName>
        <fullName evidence="2">Uncharacterized protein</fullName>
    </submittedName>
</protein>
<evidence type="ECO:0000313" key="3">
    <source>
        <dbReference type="Proteomes" id="UP000284706"/>
    </source>
</evidence>
<evidence type="ECO:0000313" key="2">
    <source>
        <dbReference type="EMBL" id="PPQ78337.1"/>
    </source>
</evidence>
<feature type="region of interest" description="Disordered" evidence="1">
    <location>
        <begin position="1"/>
        <end position="25"/>
    </location>
</feature>
<sequence length="445" mass="48090">MAAKVVFPPPPPTTNELTAQQRTQLVRTSRKIEQLLGTAPRFIDTSLTEPIHVTLSRGISQRRLTKTRRSSVDSTSSASSSESSPPPKFVQRSSSLSGNFSGMHKATSGSHRSSRSTSSIALESWVNDQTIPVLRLAVQSILETIPASPDPTQTTFTDTANKPLPNAPEAGSIFPAHKAVSSPRSSVILPPLTIPSPSSLRKQKMDRLRKKLGDDVPLELVFPKEHDVKHSENIPSHAPPANLVKECPPLPPPSPRPVAKRATRRIASSRDSISGIATIHRARRQTHTSSAGKQGTLTANRKPVPPALPNAEFKRVKQRLSFIIESPDEHGSSCSEEFGIPRATSQETDMSSWILKSHNAEIKFWSTRKGYEGWRSSSVSFLPNSSSSSLASSDDGSSVEPASPASTAATSPVSPGSEESSPTTEAKKRPLSYRKPPPPIPEDLF</sequence>
<dbReference type="OrthoDB" id="3034829at2759"/>
<name>A0A409WIK0_9AGAR</name>
<dbReference type="AlphaFoldDB" id="A0A409WIK0"/>
<dbReference type="Proteomes" id="UP000284706">
    <property type="component" value="Unassembled WGS sequence"/>
</dbReference>
<reference evidence="2 3" key="1">
    <citation type="journal article" date="2018" name="Evol. Lett.">
        <title>Horizontal gene cluster transfer increased hallucinogenic mushroom diversity.</title>
        <authorList>
            <person name="Reynolds H.T."/>
            <person name="Vijayakumar V."/>
            <person name="Gluck-Thaler E."/>
            <person name="Korotkin H.B."/>
            <person name="Matheny P.B."/>
            <person name="Slot J.C."/>
        </authorList>
    </citation>
    <scope>NUCLEOTIDE SEQUENCE [LARGE SCALE GENOMIC DNA]</scope>
    <source>
        <strain evidence="2 3">SRW20</strain>
    </source>
</reference>
<evidence type="ECO:0000256" key="1">
    <source>
        <dbReference type="SAM" id="MobiDB-lite"/>
    </source>
</evidence>
<feature type="region of interest" description="Disordered" evidence="1">
    <location>
        <begin position="59"/>
        <end position="115"/>
    </location>
</feature>
<feature type="compositionally biased region" description="Low complexity" evidence="1">
    <location>
        <begin position="72"/>
        <end position="83"/>
    </location>
</feature>
<comment type="caution">
    <text evidence="2">The sequence shown here is derived from an EMBL/GenBank/DDBJ whole genome shotgun (WGS) entry which is preliminary data.</text>
</comment>
<feature type="compositionally biased region" description="Polar residues" evidence="1">
    <location>
        <begin position="14"/>
        <end position="25"/>
    </location>
</feature>
<organism evidence="2 3">
    <name type="scientific">Gymnopilus dilepis</name>
    <dbReference type="NCBI Taxonomy" id="231916"/>
    <lineage>
        <taxon>Eukaryota</taxon>
        <taxon>Fungi</taxon>
        <taxon>Dikarya</taxon>
        <taxon>Basidiomycota</taxon>
        <taxon>Agaricomycotina</taxon>
        <taxon>Agaricomycetes</taxon>
        <taxon>Agaricomycetidae</taxon>
        <taxon>Agaricales</taxon>
        <taxon>Agaricineae</taxon>
        <taxon>Hymenogastraceae</taxon>
        <taxon>Gymnopilus</taxon>
    </lineage>
</organism>
<feature type="compositionally biased region" description="Polar residues" evidence="1">
    <location>
        <begin position="91"/>
        <end position="100"/>
    </location>
</feature>
<feature type="region of interest" description="Disordered" evidence="1">
    <location>
        <begin position="281"/>
        <end position="307"/>
    </location>
</feature>
<feature type="compositionally biased region" description="Low complexity" evidence="1">
    <location>
        <begin position="376"/>
        <end position="424"/>
    </location>
</feature>
<feature type="compositionally biased region" description="Polar residues" evidence="1">
    <location>
        <begin position="287"/>
        <end position="299"/>
    </location>
</feature>
<dbReference type="InParanoid" id="A0A409WIK0"/>
<feature type="region of interest" description="Disordered" evidence="1">
    <location>
        <begin position="376"/>
        <end position="445"/>
    </location>
</feature>